<evidence type="ECO:0000256" key="10">
    <source>
        <dbReference type="ARBA" id="ARBA00022723"/>
    </source>
</evidence>
<accession>A0A1I8MCZ6</accession>
<dbReference type="GO" id="GO:0030145">
    <property type="term" value="F:manganese ion binding"/>
    <property type="evidence" value="ECO:0007669"/>
    <property type="project" value="UniProtKB-ARBA"/>
</dbReference>
<dbReference type="GO" id="GO:0000166">
    <property type="term" value="F:nucleotide binding"/>
    <property type="evidence" value="ECO:0007669"/>
    <property type="project" value="UniProtKB-KW"/>
</dbReference>
<keyword evidence="17" id="KW-0464">Manganese</keyword>
<evidence type="ECO:0000313" key="26">
    <source>
        <dbReference type="RefSeq" id="XP_005182384.1"/>
    </source>
</evidence>
<feature type="domain" description="Fringe-like glycosyltransferase" evidence="23">
    <location>
        <begin position="82"/>
        <end position="231"/>
    </location>
</feature>
<keyword evidence="9" id="KW-0812">Transmembrane</keyword>
<dbReference type="UniPathway" id="UPA00378"/>
<evidence type="ECO:0000256" key="3">
    <source>
        <dbReference type="ARBA" id="ARBA00004922"/>
    </source>
</evidence>
<organism evidence="24">
    <name type="scientific">Musca domestica</name>
    <name type="common">House fly</name>
    <dbReference type="NCBI Taxonomy" id="7370"/>
    <lineage>
        <taxon>Eukaryota</taxon>
        <taxon>Metazoa</taxon>
        <taxon>Ecdysozoa</taxon>
        <taxon>Arthropoda</taxon>
        <taxon>Hexapoda</taxon>
        <taxon>Insecta</taxon>
        <taxon>Pterygota</taxon>
        <taxon>Neoptera</taxon>
        <taxon>Endopterygota</taxon>
        <taxon>Diptera</taxon>
        <taxon>Brachycera</taxon>
        <taxon>Muscomorpha</taxon>
        <taxon>Muscoidea</taxon>
        <taxon>Muscidae</taxon>
        <taxon>Musca</taxon>
    </lineage>
</organism>
<dbReference type="Gene3D" id="3.90.550.50">
    <property type="match status" value="1"/>
</dbReference>
<evidence type="ECO:0000256" key="11">
    <source>
        <dbReference type="ARBA" id="ARBA00022741"/>
    </source>
</evidence>
<dbReference type="EnsemblMetazoa" id="MDOA003641-RB">
    <property type="protein sequence ID" value="MDOA003641-PB"/>
    <property type="gene ID" value="MDOA003641"/>
</dbReference>
<evidence type="ECO:0000256" key="4">
    <source>
        <dbReference type="ARBA" id="ARBA00006462"/>
    </source>
</evidence>
<keyword evidence="12" id="KW-0735">Signal-anchor</keyword>
<keyword evidence="8" id="KW-0808">Transferase</keyword>
<dbReference type="eggNOG" id="KOG2246">
    <property type="taxonomic scope" value="Eukaryota"/>
</dbReference>
<name>A0A1I8MCZ6_MUSDO</name>
<keyword evidence="15" id="KW-1015">Disulfide bond</keyword>
<dbReference type="EC" id="2.4.1.122" evidence="6"/>
<evidence type="ECO:0000256" key="13">
    <source>
        <dbReference type="ARBA" id="ARBA00022989"/>
    </source>
</evidence>
<evidence type="ECO:0000256" key="5">
    <source>
        <dbReference type="ARBA" id="ARBA00011748"/>
    </source>
</evidence>
<dbReference type="PANTHER" id="PTHR23033:SF14">
    <property type="entry name" value="GLYCOPROTEIN-N-ACETYLGALACTOSAMINE 3-BETA-GALACTOSYLTRANSFERASE 1-RELATED"/>
    <property type="match status" value="1"/>
</dbReference>
<dbReference type="AlphaFoldDB" id="A0A1I8MCZ6"/>
<reference evidence="26" key="2">
    <citation type="submission" date="2025-04" db="UniProtKB">
        <authorList>
            <consortium name="RefSeq"/>
        </authorList>
    </citation>
    <scope>IDENTIFICATION</scope>
    <source>
        <strain evidence="26">Aabys</strain>
    </source>
</reference>
<dbReference type="PANTHER" id="PTHR23033">
    <property type="entry name" value="BETA1,3-GALACTOSYLTRANSFERASE"/>
    <property type="match status" value="1"/>
</dbReference>
<dbReference type="Proteomes" id="UP001652621">
    <property type="component" value="Unplaced"/>
</dbReference>
<dbReference type="FunFam" id="3.90.550.50:FF:000017">
    <property type="entry name" value="Glycoprotein-N-acetylgalactosamine 3-beta-galactosyltransferase 1"/>
    <property type="match status" value="1"/>
</dbReference>
<keyword evidence="7" id="KW-0328">Glycosyltransferase</keyword>
<evidence type="ECO:0000256" key="15">
    <source>
        <dbReference type="ARBA" id="ARBA00023157"/>
    </source>
</evidence>
<keyword evidence="11" id="KW-0547">Nucleotide-binding</keyword>
<evidence type="ECO:0000256" key="17">
    <source>
        <dbReference type="ARBA" id="ARBA00023211"/>
    </source>
</evidence>
<evidence type="ECO:0000256" key="22">
    <source>
        <dbReference type="ARBA" id="ARBA00059245"/>
    </source>
</evidence>
<keyword evidence="13" id="KW-1133">Transmembrane helix</keyword>
<evidence type="ECO:0000256" key="21">
    <source>
        <dbReference type="ARBA" id="ARBA00043065"/>
    </source>
</evidence>
<dbReference type="GO" id="GO:0016020">
    <property type="term" value="C:membrane"/>
    <property type="evidence" value="ECO:0007669"/>
    <property type="project" value="UniProtKB-SubCell"/>
</dbReference>
<dbReference type="InterPro" id="IPR003378">
    <property type="entry name" value="Fringe-like_glycosylTrfase"/>
</dbReference>
<keyword evidence="10" id="KW-0479">Metal-binding</keyword>
<sequence length="318" mass="36711">MLKIKPPPMKIASIWKNLLCLITGFTIGLYSTFIWSNNAQLLDGIVTSKHGLKTSFGESFHNNTRVLCWIMTQPENHLIKAIHIRHTWGRRCNKLLFISSKEDNVLQTIALPVEEGRQHLWEKTKLALKYVYDHHLNDADWFLKADDDTYIIMENLRSFLSSHSSNEPVYFGCKLQQHLRQGYMSGGAGYVLSRKALETFTTEAYENDSVCSREFQAEDLQLGMCLENIGVVAGDSRDPEGMERFIPLAPHDVIRNIRSEWYSQLVYHENKKNVSCCSSEVISFHYLIPEEFYVMEYFLYKLKPLNKADNGRLNASQS</sequence>
<dbReference type="STRING" id="7370.A0A1I8MCZ6"/>
<comment type="function">
    <text evidence="22">Glycosyltransferase that generates the core 1 O-glycan Gal-beta1-3GalNAc-alpha1-Ser/Thr (T antigen), which is a precursor for many extended O-glycans in glycoproteins.</text>
</comment>
<gene>
    <name evidence="24" type="primary">101887737</name>
    <name evidence="26" type="synonym">LOC101887737</name>
</gene>
<dbReference type="VEuPathDB" id="VectorBase:MDOMA2_005804"/>
<dbReference type="InterPro" id="IPR026050">
    <property type="entry name" value="C1GALT1/C1GALT1_chp1"/>
</dbReference>
<keyword evidence="14" id="KW-0472">Membrane</keyword>
<dbReference type="RefSeq" id="XP_005182384.1">
    <property type="nucleotide sequence ID" value="XM_005182327.2"/>
</dbReference>
<protein>
    <recommendedName>
        <fullName evidence="18">Glycoprotein-N-acetylgalactosamine 3-beta-galactosyltransferase 1</fullName>
        <ecNumber evidence="6">2.4.1.122</ecNumber>
    </recommendedName>
    <alternativeName>
        <fullName evidence="20">Core 1 O-glycan T-synthase</fullName>
    </alternativeName>
    <alternativeName>
        <fullName evidence="21">Core 1 UDP-galactose:N-acetylgalactosamine-alpha-R beta 1,3-galactosyltransferase 1</fullName>
    </alternativeName>
    <alternativeName>
        <fullName evidence="19">Core 1 beta1,3-galactosyltransferase 1</fullName>
    </alternativeName>
</protein>
<evidence type="ECO:0000256" key="1">
    <source>
        <dbReference type="ARBA" id="ARBA00001936"/>
    </source>
</evidence>
<dbReference type="KEGG" id="mde:101887737"/>
<dbReference type="OrthoDB" id="414175at2759"/>
<evidence type="ECO:0000256" key="9">
    <source>
        <dbReference type="ARBA" id="ARBA00022692"/>
    </source>
</evidence>
<comment type="cofactor">
    <cofactor evidence="1">
        <name>Mn(2+)</name>
        <dbReference type="ChEBI" id="CHEBI:29035"/>
    </cofactor>
</comment>
<comment type="similarity">
    <text evidence="4">Belongs to the glycosyltransferase 31 family. Beta3-Gal-T subfamily.</text>
</comment>
<comment type="pathway">
    <text evidence="3">Protein modification; protein glycosylation.</text>
</comment>
<keyword evidence="25" id="KW-1185">Reference proteome</keyword>
<comment type="subunit">
    <text evidence="5">Homodimer; disulfide-linked.</text>
</comment>
<evidence type="ECO:0000256" key="14">
    <source>
        <dbReference type="ARBA" id="ARBA00023136"/>
    </source>
</evidence>
<evidence type="ECO:0000256" key="8">
    <source>
        <dbReference type="ARBA" id="ARBA00022679"/>
    </source>
</evidence>
<comment type="subcellular location">
    <subcellularLocation>
        <location evidence="2">Membrane</location>
        <topology evidence="2">Single-pass type II membrane protein</topology>
    </subcellularLocation>
</comment>
<evidence type="ECO:0000256" key="6">
    <source>
        <dbReference type="ARBA" id="ARBA00012557"/>
    </source>
</evidence>
<evidence type="ECO:0000256" key="7">
    <source>
        <dbReference type="ARBA" id="ARBA00022676"/>
    </source>
</evidence>
<evidence type="ECO:0000256" key="20">
    <source>
        <dbReference type="ARBA" id="ARBA00042009"/>
    </source>
</evidence>
<keyword evidence="16" id="KW-0325">Glycoprotein</keyword>
<dbReference type="Pfam" id="PF02434">
    <property type="entry name" value="Fringe"/>
    <property type="match status" value="1"/>
</dbReference>
<evidence type="ECO:0000256" key="19">
    <source>
        <dbReference type="ARBA" id="ARBA00041226"/>
    </source>
</evidence>
<dbReference type="GeneID" id="101887737"/>
<dbReference type="GO" id="GO:0016263">
    <property type="term" value="F:glycoprotein-N-acetylgalactosamine 3-beta-galactosyltransferase activity"/>
    <property type="evidence" value="ECO:0007669"/>
    <property type="project" value="UniProtKB-EC"/>
</dbReference>
<evidence type="ECO:0000313" key="24">
    <source>
        <dbReference type="EnsemblMetazoa" id="MDOA003641-PA"/>
    </source>
</evidence>
<evidence type="ECO:0000256" key="16">
    <source>
        <dbReference type="ARBA" id="ARBA00023180"/>
    </source>
</evidence>
<dbReference type="EnsemblMetazoa" id="MDOA003641-RA">
    <property type="protein sequence ID" value="MDOA003641-PA"/>
    <property type="gene ID" value="MDOA003641"/>
</dbReference>
<evidence type="ECO:0000256" key="2">
    <source>
        <dbReference type="ARBA" id="ARBA00004606"/>
    </source>
</evidence>
<evidence type="ECO:0000259" key="23">
    <source>
        <dbReference type="Pfam" id="PF02434"/>
    </source>
</evidence>
<reference evidence="24" key="1">
    <citation type="submission" date="2020-05" db="UniProtKB">
        <authorList>
            <consortium name="EnsemblMetazoa"/>
        </authorList>
    </citation>
    <scope>IDENTIFICATION</scope>
    <source>
        <strain evidence="24">Aabys</strain>
    </source>
</reference>
<evidence type="ECO:0000313" key="25">
    <source>
        <dbReference type="Proteomes" id="UP001652621"/>
    </source>
</evidence>
<proteinExistence type="inferred from homology"/>
<evidence type="ECO:0000256" key="12">
    <source>
        <dbReference type="ARBA" id="ARBA00022968"/>
    </source>
</evidence>
<dbReference type="VEuPathDB" id="VectorBase:MDOA003641"/>
<evidence type="ECO:0000256" key="18">
    <source>
        <dbReference type="ARBA" id="ARBA00040898"/>
    </source>
</evidence>